<feature type="signal peptide" evidence="1">
    <location>
        <begin position="1"/>
        <end position="21"/>
    </location>
</feature>
<dbReference type="Proteomes" id="UP000828390">
    <property type="component" value="Unassembled WGS sequence"/>
</dbReference>
<evidence type="ECO:0000256" key="1">
    <source>
        <dbReference type="SAM" id="SignalP"/>
    </source>
</evidence>
<accession>A0A9D4GNB8</accession>
<sequence>MIRRFFLKAVKLFSGAALVEAGQKPGRVTVNPNWLWFIPVKPRQSPGCRRMSPGEIRQRPGIAPVVAGSALAEPR</sequence>
<keyword evidence="1" id="KW-0732">Signal</keyword>
<reference evidence="2" key="2">
    <citation type="submission" date="2020-11" db="EMBL/GenBank/DDBJ databases">
        <authorList>
            <person name="McCartney M.A."/>
            <person name="Auch B."/>
            <person name="Kono T."/>
            <person name="Mallez S."/>
            <person name="Becker A."/>
            <person name="Gohl D.M."/>
            <person name="Silverstein K.A.T."/>
            <person name="Koren S."/>
            <person name="Bechman K.B."/>
            <person name="Herman A."/>
            <person name="Abrahante J.E."/>
            <person name="Garbe J."/>
        </authorList>
    </citation>
    <scope>NUCLEOTIDE SEQUENCE</scope>
    <source>
        <strain evidence="2">Duluth1</strain>
        <tissue evidence="2">Whole animal</tissue>
    </source>
</reference>
<evidence type="ECO:0000313" key="3">
    <source>
        <dbReference type="Proteomes" id="UP000828390"/>
    </source>
</evidence>
<reference evidence="2" key="1">
    <citation type="journal article" date="2019" name="bioRxiv">
        <title>The Genome of the Zebra Mussel, Dreissena polymorpha: A Resource for Invasive Species Research.</title>
        <authorList>
            <person name="McCartney M.A."/>
            <person name="Auch B."/>
            <person name="Kono T."/>
            <person name="Mallez S."/>
            <person name="Zhang Y."/>
            <person name="Obille A."/>
            <person name="Becker A."/>
            <person name="Abrahante J.E."/>
            <person name="Garbe J."/>
            <person name="Badalamenti J.P."/>
            <person name="Herman A."/>
            <person name="Mangelson H."/>
            <person name="Liachko I."/>
            <person name="Sullivan S."/>
            <person name="Sone E.D."/>
            <person name="Koren S."/>
            <person name="Silverstein K.A.T."/>
            <person name="Beckman K.B."/>
            <person name="Gohl D.M."/>
        </authorList>
    </citation>
    <scope>NUCLEOTIDE SEQUENCE</scope>
    <source>
        <strain evidence="2">Duluth1</strain>
        <tissue evidence="2">Whole animal</tissue>
    </source>
</reference>
<comment type="caution">
    <text evidence="2">The sequence shown here is derived from an EMBL/GenBank/DDBJ whole genome shotgun (WGS) entry which is preliminary data.</text>
</comment>
<evidence type="ECO:0000313" key="2">
    <source>
        <dbReference type="EMBL" id="KAH3818546.1"/>
    </source>
</evidence>
<proteinExistence type="predicted"/>
<feature type="chain" id="PRO_5039103936" evidence="1">
    <location>
        <begin position="22"/>
        <end position="75"/>
    </location>
</feature>
<dbReference type="EMBL" id="JAIWYP010000005">
    <property type="protein sequence ID" value="KAH3818546.1"/>
    <property type="molecule type" value="Genomic_DNA"/>
</dbReference>
<protein>
    <submittedName>
        <fullName evidence="2">Uncharacterized protein</fullName>
    </submittedName>
</protein>
<gene>
    <name evidence="2" type="ORF">DPMN_120267</name>
</gene>
<name>A0A9D4GNB8_DREPO</name>
<dbReference type="AlphaFoldDB" id="A0A9D4GNB8"/>
<keyword evidence="3" id="KW-1185">Reference proteome</keyword>
<organism evidence="2 3">
    <name type="scientific">Dreissena polymorpha</name>
    <name type="common">Zebra mussel</name>
    <name type="synonym">Mytilus polymorpha</name>
    <dbReference type="NCBI Taxonomy" id="45954"/>
    <lineage>
        <taxon>Eukaryota</taxon>
        <taxon>Metazoa</taxon>
        <taxon>Spiralia</taxon>
        <taxon>Lophotrochozoa</taxon>
        <taxon>Mollusca</taxon>
        <taxon>Bivalvia</taxon>
        <taxon>Autobranchia</taxon>
        <taxon>Heteroconchia</taxon>
        <taxon>Euheterodonta</taxon>
        <taxon>Imparidentia</taxon>
        <taxon>Neoheterodontei</taxon>
        <taxon>Myida</taxon>
        <taxon>Dreissenoidea</taxon>
        <taxon>Dreissenidae</taxon>
        <taxon>Dreissena</taxon>
    </lineage>
</organism>